<evidence type="ECO:0000313" key="1">
    <source>
        <dbReference type="EMBL" id="KAF9894254.1"/>
    </source>
</evidence>
<dbReference type="Proteomes" id="UP001194746">
    <property type="component" value="Unassembled WGS sequence"/>
</dbReference>
<gene>
    <name evidence="1" type="ORF">FE257_007756</name>
</gene>
<comment type="caution">
    <text evidence="1">The sequence shown here is derived from an EMBL/GenBank/DDBJ whole genome shotgun (WGS) entry which is preliminary data.</text>
</comment>
<accession>A0AAD4GXW2</accession>
<keyword evidence="2" id="KW-1185">Reference proteome</keyword>
<organism evidence="1 2">
    <name type="scientific">Aspergillus nanangensis</name>
    <dbReference type="NCBI Taxonomy" id="2582783"/>
    <lineage>
        <taxon>Eukaryota</taxon>
        <taxon>Fungi</taxon>
        <taxon>Dikarya</taxon>
        <taxon>Ascomycota</taxon>
        <taxon>Pezizomycotina</taxon>
        <taxon>Eurotiomycetes</taxon>
        <taxon>Eurotiomycetidae</taxon>
        <taxon>Eurotiales</taxon>
        <taxon>Aspergillaceae</taxon>
        <taxon>Aspergillus</taxon>
        <taxon>Aspergillus subgen. Circumdati</taxon>
    </lineage>
</organism>
<dbReference type="AlphaFoldDB" id="A0AAD4GXW2"/>
<proteinExistence type="predicted"/>
<name>A0AAD4GXW2_ASPNN</name>
<reference evidence="1" key="1">
    <citation type="journal article" date="2019" name="Beilstein J. Org. Chem.">
        <title>Nanangenines: drimane sesquiterpenoids as the dominant metabolite cohort of a novel Australian fungus, Aspergillus nanangensis.</title>
        <authorList>
            <person name="Lacey H.J."/>
            <person name="Gilchrist C.L.M."/>
            <person name="Crombie A."/>
            <person name="Kalaitzis J.A."/>
            <person name="Vuong D."/>
            <person name="Rutledge P.J."/>
            <person name="Turner P."/>
            <person name="Pitt J.I."/>
            <person name="Lacey E."/>
            <person name="Chooi Y.H."/>
            <person name="Piggott A.M."/>
        </authorList>
    </citation>
    <scope>NUCLEOTIDE SEQUENCE</scope>
    <source>
        <strain evidence="1">MST-FP2251</strain>
    </source>
</reference>
<dbReference type="EMBL" id="VCAU01000004">
    <property type="protein sequence ID" value="KAF9894254.1"/>
    <property type="molecule type" value="Genomic_DNA"/>
</dbReference>
<sequence>MYAFSSTCKLAHAIYSANFSSIFCIAANRDIPAFEDAVMTVRATRIVVDHFHKGELPPTPFPLESLSVEVQKLSSDDVREILAWTHLIECVENICLHRTEWGIECDRVLKTTENGEPQAEWFVWKERFHRSMYRSCLLSAVLCRAYQEPFLPAKESDLPDKFLQNSASQDSSYLSLTDTEMAYFLKYPVFNFEAYEDHDPVYRPVADFFAQKSQHRAENEVLSEDDFVYPAEATPNLRDRNHANMFFAETMQCLFASLTLSNYWGRSRIFQYEKEKQKNIIEPGRNVTVVLFGSFYPENVLMPANVQDANNRLLLKNPLAQDKENHQENGYCKSFSEILFILQQDSGQPNEYEPGLPTPPPPLQIFQFIWRRYLGLRFTHDAFDPYYNEATHKVLVFDPDSYALYLNSFELWPQGPEALVYAPIGDGDEGEDEDEDEDEE</sequence>
<protein>
    <submittedName>
        <fullName evidence="1">Uncharacterized protein</fullName>
    </submittedName>
</protein>
<evidence type="ECO:0000313" key="2">
    <source>
        <dbReference type="Proteomes" id="UP001194746"/>
    </source>
</evidence>
<reference evidence="1" key="2">
    <citation type="submission" date="2020-02" db="EMBL/GenBank/DDBJ databases">
        <authorList>
            <person name="Gilchrist C.L.M."/>
            <person name="Chooi Y.-H."/>
        </authorList>
    </citation>
    <scope>NUCLEOTIDE SEQUENCE</scope>
    <source>
        <strain evidence="1">MST-FP2251</strain>
    </source>
</reference>